<evidence type="ECO:0000256" key="1">
    <source>
        <dbReference type="ARBA" id="ARBA00008791"/>
    </source>
</evidence>
<reference evidence="3 4" key="1">
    <citation type="submission" date="2017-11" db="EMBL/GenBank/DDBJ databases">
        <title>Infants hospitalized years apart are colonized by the same room-sourced microbial strains.</title>
        <authorList>
            <person name="Brooks B."/>
            <person name="Olm M.R."/>
            <person name="Firek B.A."/>
            <person name="Baker R."/>
            <person name="Thomas B.C."/>
            <person name="Morowitz M.J."/>
            <person name="Banfield J.F."/>
        </authorList>
    </citation>
    <scope>NUCLEOTIDE SEQUENCE [LARGE SCALE GENOMIC DNA]</scope>
    <source>
        <strain evidence="3">S2_009_000_R2_76</strain>
    </source>
</reference>
<dbReference type="PANTHER" id="PTHR46268">
    <property type="entry name" value="STRESS RESPONSE PROTEIN NHAX"/>
    <property type="match status" value="1"/>
</dbReference>
<dbReference type="Pfam" id="PF00582">
    <property type="entry name" value="Usp"/>
    <property type="match status" value="1"/>
</dbReference>
<proteinExistence type="inferred from homology"/>
<dbReference type="EMBL" id="QFOI01000112">
    <property type="protein sequence ID" value="PZP49431.1"/>
    <property type="molecule type" value="Genomic_DNA"/>
</dbReference>
<gene>
    <name evidence="3" type="ORF">DI598_07855</name>
</gene>
<dbReference type="InterPro" id="IPR006015">
    <property type="entry name" value="Universal_stress_UspA"/>
</dbReference>
<evidence type="ECO:0000259" key="2">
    <source>
        <dbReference type="Pfam" id="PF00582"/>
    </source>
</evidence>
<dbReference type="Proteomes" id="UP000249645">
    <property type="component" value="Unassembled WGS sequence"/>
</dbReference>
<comment type="caution">
    <text evidence="3">The sequence shown here is derived from an EMBL/GenBank/DDBJ whole genome shotgun (WGS) entry which is preliminary data.</text>
</comment>
<dbReference type="PANTHER" id="PTHR46268:SF6">
    <property type="entry name" value="UNIVERSAL STRESS PROTEIN UP12"/>
    <property type="match status" value="1"/>
</dbReference>
<dbReference type="Gene3D" id="3.40.50.12370">
    <property type="match status" value="1"/>
</dbReference>
<dbReference type="SUPFAM" id="SSF52402">
    <property type="entry name" value="Adenine nucleotide alpha hydrolases-like"/>
    <property type="match status" value="2"/>
</dbReference>
<evidence type="ECO:0000313" key="3">
    <source>
        <dbReference type="EMBL" id="PZP49431.1"/>
    </source>
</evidence>
<protein>
    <recommendedName>
        <fullName evidence="2">UspA domain-containing protein</fullName>
    </recommendedName>
</protein>
<sequence>MRTLLVPIDFSENALDAAQYAANWSAQLDGGRVILYHSNSAASTANDVLLKELESIKERLASKDKAEITCIVNNDGLSEGVAALVRQYQVSFIVMGITGRNKAGQKLIGSSVFEVSENADVPVLVIPAKARFAKMENVALALPIIPDLKSHTPHDAIQTFVKTLGANLMIVNVGRKKDKTPKPVLYAGLKDIFDMFEELNPTFHFLTAQNTADSVADFAKDNHAQLLISIAGKYGFLQGMFKSSVTKKLAYHSAVPLLIYRSEGK</sequence>
<accession>A0A2W5EZL8</accession>
<organism evidence="3 4">
    <name type="scientific">Pseudopedobacter saltans</name>
    <dbReference type="NCBI Taxonomy" id="151895"/>
    <lineage>
        <taxon>Bacteria</taxon>
        <taxon>Pseudomonadati</taxon>
        <taxon>Bacteroidota</taxon>
        <taxon>Sphingobacteriia</taxon>
        <taxon>Sphingobacteriales</taxon>
        <taxon>Sphingobacteriaceae</taxon>
        <taxon>Pseudopedobacter</taxon>
    </lineage>
</organism>
<name>A0A2W5EZL8_9SPHI</name>
<dbReference type="InterPro" id="IPR006016">
    <property type="entry name" value="UspA"/>
</dbReference>
<comment type="similarity">
    <text evidence="1">Belongs to the universal stress protein A family.</text>
</comment>
<dbReference type="PRINTS" id="PR01438">
    <property type="entry name" value="UNVRSLSTRESS"/>
</dbReference>
<feature type="domain" description="UspA" evidence="2">
    <location>
        <begin position="1"/>
        <end position="127"/>
    </location>
</feature>
<evidence type="ECO:0000313" key="4">
    <source>
        <dbReference type="Proteomes" id="UP000249645"/>
    </source>
</evidence>
<dbReference type="CDD" id="cd00293">
    <property type="entry name" value="USP-like"/>
    <property type="match status" value="1"/>
</dbReference>
<dbReference type="AlphaFoldDB" id="A0A2W5EZL8"/>